<dbReference type="InterPro" id="IPR008937">
    <property type="entry name" value="Ras-like_GEF"/>
</dbReference>
<dbReference type="InterPro" id="IPR023578">
    <property type="entry name" value="Ras_GEF_dom_sf"/>
</dbReference>
<organism evidence="5 6">
    <name type="scientific">Basidiobolus ranarum</name>
    <dbReference type="NCBI Taxonomy" id="34480"/>
    <lineage>
        <taxon>Eukaryota</taxon>
        <taxon>Fungi</taxon>
        <taxon>Fungi incertae sedis</taxon>
        <taxon>Zoopagomycota</taxon>
        <taxon>Entomophthoromycotina</taxon>
        <taxon>Basidiobolomycetes</taxon>
        <taxon>Basidiobolales</taxon>
        <taxon>Basidiobolaceae</taxon>
        <taxon>Basidiobolus</taxon>
    </lineage>
</organism>
<feature type="compositionally biased region" description="Basic and acidic residues" evidence="3">
    <location>
        <begin position="992"/>
        <end position="1007"/>
    </location>
</feature>
<feature type="compositionally biased region" description="Polar residues" evidence="3">
    <location>
        <begin position="680"/>
        <end position="698"/>
    </location>
</feature>
<evidence type="ECO:0000313" key="5">
    <source>
        <dbReference type="EMBL" id="KAK9727989.1"/>
    </source>
</evidence>
<dbReference type="InterPro" id="IPR001895">
    <property type="entry name" value="RASGEF_cat_dom"/>
</dbReference>
<feature type="domain" description="Ras-GEF" evidence="4">
    <location>
        <begin position="190"/>
        <end position="438"/>
    </location>
</feature>
<protein>
    <recommendedName>
        <fullName evidence="4">Ras-GEF domain-containing protein</fullName>
    </recommendedName>
</protein>
<dbReference type="EMBL" id="JASJQH010006906">
    <property type="protein sequence ID" value="KAK9727989.1"/>
    <property type="molecule type" value="Genomic_DNA"/>
</dbReference>
<keyword evidence="6" id="KW-1185">Reference proteome</keyword>
<accession>A0ABR2W9P3</accession>
<gene>
    <name evidence="5" type="ORF">K7432_001393</name>
</gene>
<feature type="compositionally biased region" description="Basic and acidic residues" evidence="3">
    <location>
        <begin position="969"/>
        <end position="979"/>
    </location>
</feature>
<proteinExistence type="predicted"/>
<feature type="region of interest" description="Disordered" evidence="3">
    <location>
        <begin position="766"/>
        <end position="930"/>
    </location>
</feature>
<evidence type="ECO:0000256" key="1">
    <source>
        <dbReference type="ARBA" id="ARBA00022658"/>
    </source>
</evidence>
<dbReference type="Pfam" id="PF00617">
    <property type="entry name" value="RasGEF"/>
    <property type="match status" value="1"/>
</dbReference>
<evidence type="ECO:0000313" key="6">
    <source>
        <dbReference type="Proteomes" id="UP001479436"/>
    </source>
</evidence>
<dbReference type="PROSITE" id="PS50009">
    <property type="entry name" value="RASGEF_CAT"/>
    <property type="match status" value="1"/>
</dbReference>
<dbReference type="PANTHER" id="PTHR23113">
    <property type="entry name" value="GUANINE NUCLEOTIDE EXCHANGE FACTOR"/>
    <property type="match status" value="1"/>
</dbReference>
<dbReference type="Gene3D" id="1.10.840.10">
    <property type="entry name" value="Ras guanine-nucleotide exchange factors catalytic domain"/>
    <property type="match status" value="1"/>
</dbReference>
<dbReference type="SMART" id="SM00147">
    <property type="entry name" value="RasGEF"/>
    <property type="match status" value="1"/>
</dbReference>
<feature type="compositionally biased region" description="Acidic residues" evidence="3">
    <location>
        <begin position="916"/>
        <end position="925"/>
    </location>
</feature>
<evidence type="ECO:0000256" key="2">
    <source>
        <dbReference type="PROSITE-ProRule" id="PRU00168"/>
    </source>
</evidence>
<feature type="region of interest" description="Disordered" evidence="3">
    <location>
        <begin position="944"/>
        <end position="1007"/>
    </location>
</feature>
<reference evidence="5 6" key="1">
    <citation type="submission" date="2023-04" db="EMBL/GenBank/DDBJ databases">
        <title>Genome of Basidiobolus ranarum AG-B5.</title>
        <authorList>
            <person name="Stajich J.E."/>
            <person name="Carter-House D."/>
            <person name="Gryganskyi A."/>
        </authorList>
    </citation>
    <scope>NUCLEOTIDE SEQUENCE [LARGE SCALE GENOMIC DNA]</scope>
    <source>
        <strain evidence="5 6">AG-B5</strain>
    </source>
</reference>
<sequence>MQGFENHLRTAATQFSNGDLKEAYLSYLFAAQSLLSKLSTEVVFEDKSRISSQPEYIQSLFSISTKCLRSAEDIVRNRCVYSPSTHPLIEEEEKDGDITDTPISASPNIVTVEATLPLIPLSPLTQMSIIHSSSLASASQKLTLAKRSKTPVGLPTLRRLTEDVRIQRGKLDSINKQIKSVADVVISSWNPDALAKQLTIIEAQLFSKLSIKGDFLSAKPRTTKIQGCLDFHRYITNSITHQIIAGSEVSNSATREHPRDYIIAHVIRAAYLLLHVYRNFSGFAAIIKALTSPEVRRLRKSWKKVPSKTKEMLKDLSRHIKEENKFRSYHDALSYKLGETKEFGPGLVAIPWIERHLEKLEAVLKSYSTGRKSDANKFDPSVYLSEPGARKLETILFTLEQCQGNPSEDQFTVERQKTPRRRTFMEIDGAKSQIALPSNLLDIGGTDLALHHWLVSRVYLTRYQLWEESLEYESPAFGELVPTFVKENGQTLIESHHMGHHTDTPHFEDVGQFNDYFPSEGDHPPMDLDRMESVDEFLSFLDQDLIESSTPNTVLPSAKDYQYNNPWDEGDHTPSPTIAQTPNSHQPSVERVFEETSPIMSGSAADSEILRRFKSDLPGHRNGILFNSVKPSSAFNNVFGDDYDSSCNSSPLPSNRRSIFIPDVDPLTKDSNEIAAAASIPTNGVQADSQQSPSGSLSEHSDSQHSDAEEDQSNVEVESGDHKLLDTGDTQEFLSTLYFSTVDMNHENNDLDESSALESMHGNREVPAIQPSKGDNDPISPNGVDEHHHPSDTPESEQLESLGELNEPISTEKTIEDINELNATPPSRQLDTEQDIYTAVESEVNEDVSFDEGDTKQEISNAQDETLEFIKDSSYDPVDAPQELDRTSELNVDPLTSSLPDTPFSQKEAALVVPDFQEDGDNSSEEEPRKFLSLEKLIRLNELDYVEEKSDGDTSITISDDEAGTDTKQATEYKQDYRKPNGRTGPDYNSDDSIKMNNSDHNDNPDS</sequence>
<evidence type="ECO:0000259" key="4">
    <source>
        <dbReference type="PROSITE" id="PS50009"/>
    </source>
</evidence>
<dbReference type="SUPFAM" id="SSF48366">
    <property type="entry name" value="Ras GEF"/>
    <property type="match status" value="1"/>
</dbReference>
<feature type="compositionally biased region" description="Acidic residues" evidence="3">
    <location>
        <begin position="843"/>
        <end position="852"/>
    </location>
</feature>
<feature type="compositionally biased region" description="Polar residues" evidence="3">
    <location>
        <begin position="894"/>
        <end position="905"/>
    </location>
</feature>
<keyword evidence="1 2" id="KW-0344">Guanine-nucleotide releasing factor</keyword>
<dbReference type="Proteomes" id="UP001479436">
    <property type="component" value="Unassembled WGS sequence"/>
</dbReference>
<dbReference type="InterPro" id="IPR036964">
    <property type="entry name" value="RASGEF_cat_dom_sf"/>
</dbReference>
<name>A0ABR2W9P3_9FUNG</name>
<dbReference type="PANTHER" id="PTHR23113:SF99">
    <property type="entry name" value="RASGEF DOMAIN-CONTAINING PROTEIN"/>
    <property type="match status" value="1"/>
</dbReference>
<feature type="region of interest" description="Disordered" evidence="3">
    <location>
        <begin position="678"/>
        <end position="727"/>
    </location>
</feature>
<evidence type="ECO:0000256" key="3">
    <source>
        <dbReference type="SAM" id="MobiDB-lite"/>
    </source>
</evidence>
<comment type="caution">
    <text evidence="5">The sequence shown here is derived from an EMBL/GenBank/DDBJ whole genome shotgun (WGS) entry which is preliminary data.</text>
</comment>